<accession>B2VY30</accession>
<dbReference type="AlphaFoldDB" id="B2VY30"/>
<protein>
    <submittedName>
        <fullName evidence="2">Uncharacterized protein</fullName>
    </submittedName>
</protein>
<proteinExistence type="predicted"/>
<gene>
    <name evidence="2" type="ORF">PTRG_02320</name>
</gene>
<evidence type="ECO:0000313" key="3">
    <source>
        <dbReference type="Proteomes" id="UP000001471"/>
    </source>
</evidence>
<sequence>MLLFTLTAFLLTSFSGLCHAQVKGNAIRCGQDDKSDQDTRNFCRFMFTSDRTLKINGEFRGNARVKLIGNYAGKVIDIYFNREIFGCGAALIWQKMIVEPIAHVDGVQTAISSWTFNQVFP</sequence>
<evidence type="ECO:0000256" key="1">
    <source>
        <dbReference type="SAM" id="SignalP"/>
    </source>
</evidence>
<organism evidence="2 3">
    <name type="scientific">Pyrenophora tritici-repentis (strain Pt-1C-BFP)</name>
    <name type="common">Wheat tan spot fungus</name>
    <name type="synonym">Drechslera tritici-repentis</name>
    <dbReference type="NCBI Taxonomy" id="426418"/>
    <lineage>
        <taxon>Eukaryota</taxon>
        <taxon>Fungi</taxon>
        <taxon>Dikarya</taxon>
        <taxon>Ascomycota</taxon>
        <taxon>Pezizomycotina</taxon>
        <taxon>Dothideomycetes</taxon>
        <taxon>Pleosporomycetidae</taxon>
        <taxon>Pleosporales</taxon>
        <taxon>Pleosporineae</taxon>
        <taxon>Pleosporaceae</taxon>
        <taxon>Pyrenophora</taxon>
    </lineage>
</organism>
<keyword evidence="1" id="KW-0732">Signal</keyword>
<dbReference type="EMBL" id="DS231616">
    <property type="protein sequence ID" value="EDU44843.1"/>
    <property type="molecule type" value="Genomic_DNA"/>
</dbReference>
<reference evidence="3" key="1">
    <citation type="journal article" date="2013" name="G3 (Bethesda)">
        <title>Comparative genomics of a plant-pathogenic fungus, Pyrenophora tritici-repentis, reveals transduplication and the impact of repeat elements on pathogenicity and population divergence.</title>
        <authorList>
            <person name="Manning V.A."/>
            <person name="Pandelova I."/>
            <person name="Dhillon B."/>
            <person name="Wilhelm L.J."/>
            <person name="Goodwin S.B."/>
            <person name="Berlin A.M."/>
            <person name="Figueroa M."/>
            <person name="Freitag M."/>
            <person name="Hane J.K."/>
            <person name="Henrissat B."/>
            <person name="Holman W.H."/>
            <person name="Kodira C.D."/>
            <person name="Martin J."/>
            <person name="Oliver R.P."/>
            <person name="Robbertse B."/>
            <person name="Schackwitz W."/>
            <person name="Schwartz D.C."/>
            <person name="Spatafora J.W."/>
            <person name="Turgeon B.G."/>
            <person name="Yandava C."/>
            <person name="Young S."/>
            <person name="Zhou S."/>
            <person name="Zeng Q."/>
            <person name="Grigoriev I.V."/>
            <person name="Ma L.-J."/>
            <person name="Ciuffetti L.M."/>
        </authorList>
    </citation>
    <scope>NUCLEOTIDE SEQUENCE [LARGE SCALE GENOMIC DNA]</scope>
    <source>
        <strain evidence="3">Pt-1C-BFP</strain>
    </source>
</reference>
<feature type="chain" id="PRO_5002784543" evidence="1">
    <location>
        <begin position="21"/>
        <end position="121"/>
    </location>
</feature>
<evidence type="ECO:0000313" key="2">
    <source>
        <dbReference type="EMBL" id="EDU44843.1"/>
    </source>
</evidence>
<dbReference type="HOGENOM" id="CLU_2039240_0_0_1"/>
<dbReference type="Proteomes" id="UP000001471">
    <property type="component" value="Unassembled WGS sequence"/>
</dbReference>
<feature type="signal peptide" evidence="1">
    <location>
        <begin position="1"/>
        <end position="20"/>
    </location>
</feature>
<dbReference type="InParanoid" id="B2VY30"/>
<name>B2VY30_PYRTR</name>